<dbReference type="InterPro" id="IPR036390">
    <property type="entry name" value="WH_DNA-bd_sf"/>
</dbReference>
<accession>A0A1J7BGI4</accession>
<dbReference type="SUPFAM" id="SSF46785">
    <property type="entry name" value="Winged helix' DNA-binding domain"/>
    <property type="match status" value="1"/>
</dbReference>
<evidence type="ECO:0000256" key="5">
    <source>
        <dbReference type="SAM" id="MobiDB-lite"/>
    </source>
</evidence>
<proteinExistence type="inferred from homology"/>
<keyword evidence="8" id="KW-1185">Reference proteome</keyword>
<dbReference type="PRINTS" id="PR00039">
    <property type="entry name" value="HTHLYSR"/>
</dbReference>
<dbReference type="CDD" id="cd05466">
    <property type="entry name" value="PBP2_LTTR_substrate"/>
    <property type="match status" value="1"/>
</dbReference>
<sequence length="322" mass="34546">MRQFEYLVAVVDNGSFTRAAEQLHVTQPALSHQIRAVERDLGGSLLERLPRATRLTPLGRAVLPHARAALADSARAVAAARRVTGLSHGEIQLATMVSGSLGVLPVALRAWHETHPGIAIRLMEHMTADALQSTMAAGQADLAVGPEPEGWEGPMRRLGVEELVIVVSHGDPAVGLSEDGRRRVPLRELKEREWVHYEPGHGMADLLDQACADAGYRPRIAVRTNQAAAGPLLAAAGMGPTLVPANMVPGHIDGRILLPDPPIRRTLTAYTRTRPDPLTAAFADTLSRHIHVLPPHVQQEIDGVDAAPDPDDAAWDGDADLI</sequence>
<dbReference type="InterPro" id="IPR005119">
    <property type="entry name" value="LysR_subst-bd"/>
</dbReference>
<dbReference type="FunFam" id="1.10.10.10:FF:000001">
    <property type="entry name" value="LysR family transcriptional regulator"/>
    <property type="match status" value="1"/>
</dbReference>
<dbReference type="InterPro" id="IPR036388">
    <property type="entry name" value="WH-like_DNA-bd_sf"/>
</dbReference>
<keyword evidence="3" id="KW-0238">DNA-binding</keyword>
<dbReference type="InterPro" id="IPR000847">
    <property type="entry name" value="LysR_HTH_N"/>
</dbReference>
<dbReference type="Gene3D" id="3.40.190.10">
    <property type="entry name" value="Periplasmic binding protein-like II"/>
    <property type="match status" value="2"/>
</dbReference>
<organism evidence="7 8">
    <name type="scientific">Mangrovactinospora gilvigrisea</name>
    <dbReference type="NCBI Taxonomy" id="1428644"/>
    <lineage>
        <taxon>Bacteria</taxon>
        <taxon>Bacillati</taxon>
        <taxon>Actinomycetota</taxon>
        <taxon>Actinomycetes</taxon>
        <taxon>Kitasatosporales</taxon>
        <taxon>Streptomycetaceae</taxon>
        <taxon>Mangrovactinospora</taxon>
    </lineage>
</organism>
<evidence type="ECO:0000256" key="2">
    <source>
        <dbReference type="ARBA" id="ARBA00023015"/>
    </source>
</evidence>
<evidence type="ECO:0000256" key="1">
    <source>
        <dbReference type="ARBA" id="ARBA00009437"/>
    </source>
</evidence>
<dbReference type="PROSITE" id="PS50931">
    <property type="entry name" value="HTH_LYSR"/>
    <property type="match status" value="1"/>
</dbReference>
<keyword evidence="4" id="KW-0804">Transcription</keyword>
<reference evidence="7 8" key="1">
    <citation type="submission" date="2016-10" db="EMBL/GenBank/DDBJ databases">
        <title>Genome sequence of Streptomyces gilvigriseus MUSC 26.</title>
        <authorList>
            <person name="Lee L.-H."/>
            <person name="Ser H.-L."/>
        </authorList>
    </citation>
    <scope>NUCLEOTIDE SEQUENCE [LARGE SCALE GENOMIC DNA]</scope>
    <source>
        <strain evidence="7 8">MUSC 26</strain>
    </source>
</reference>
<dbReference type="STRING" id="1428644.BIV57_09490"/>
<comment type="caution">
    <text evidence="7">The sequence shown here is derived from an EMBL/GenBank/DDBJ whole genome shotgun (WGS) entry which is preliminary data.</text>
</comment>
<feature type="region of interest" description="Disordered" evidence="5">
    <location>
        <begin position="302"/>
        <end position="322"/>
    </location>
</feature>
<dbReference type="Proteomes" id="UP000243342">
    <property type="component" value="Unassembled WGS sequence"/>
</dbReference>
<name>A0A1J7BGI4_9ACTN</name>
<gene>
    <name evidence="7" type="ORF">BIV57_09490</name>
</gene>
<dbReference type="Pfam" id="PF00126">
    <property type="entry name" value="HTH_1"/>
    <property type="match status" value="1"/>
</dbReference>
<dbReference type="SUPFAM" id="SSF53850">
    <property type="entry name" value="Periplasmic binding protein-like II"/>
    <property type="match status" value="1"/>
</dbReference>
<feature type="domain" description="HTH lysR-type" evidence="6">
    <location>
        <begin position="1"/>
        <end position="56"/>
    </location>
</feature>
<dbReference type="GO" id="GO:0032993">
    <property type="term" value="C:protein-DNA complex"/>
    <property type="evidence" value="ECO:0007669"/>
    <property type="project" value="TreeGrafter"/>
</dbReference>
<feature type="compositionally biased region" description="Acidic residues" evidence="5">
    <location>
        <begin position="308"/>
        <end position="322"/>
    </location>
</feature>
<dbReference type="Gene3D" id="1.10.10.10">
    <property type="entry name" value="Winged helix-like DNA-binding domain superfamily/Winged helix DNA-binding domain"/>
    <property type="match status" value="1"/>
</dbReference>
<comment type="similarity">
    <text evidence="1">Belongs to the LysR transcriptional regulatory family.</text>
</comment>
<evidence type="ECO:0000313" key="7">
    <source>
        <dbReference type="EMBL" id="OIV37791.1"/>
    </source>
</evidence>
<dbReference type="EMBL" id="MLCF01000043">
    <property type="protein sequence ID" value="OIV37791.1"/>
    <property type="molecule type" value="Genomic_DNA"/>
</dbReference>
<dbReference type="PANTHER" id="PTHR30346:SF29">
    <property type="entry name" value="LYSR SUBSTRATE-BINDING"/>
    <property type="match status" value="1"/>
</dbReference>
<dbReference type="AlphaFoldDB" id="A0A1J7BGI4"/>
<protein>
    <submittedName>
        <fullName evidence="7">LysR family transcriptional regulator</fullName>
    </submittedName>
</protein>
<dbReference type="GO" id="GO:0003700">
    <property type="term" value="F:DNA-binding transcription factor activity"/>
    <property type="evidence" value="ECO:0007669"/>
    <property type="project" value="InterPro"/>
</dbReference>
<dbReference type="GO" id="GO:0003677">
    <property type="term" value="F:DNA binding"/>
    <property type="evidence" value="ECO:0007669"/>
    <property type="project" value="UniProtKB-KW"/>
</dbReference>
<evidence type="ECO:0000256" key="3">
    <source>
        <dbReference type="ARBA" id="ARBA00023125"/>
    </source>
</evidence>
<evidence type="ECO:0000259" key="6">
    <source>
        <dbReference type="PROSITE" id="PS50931"/>
    </source>
</evidence>
<dbReference type="PANTHER" id="PTHR30346">
    <property type="entry name" value="TRANSCRIPTIONAL DUAL REGULATOR HCAR-RELATED"/>
    <property type="match status" value="1"/>
</dbReference>
<dbReference type="Pfam" id="PF03466">
    <property type="entry name" value="LysR_substrate"/>
    <property type="match status" value="1"/>
</dbReference>
<evidence type="ECO:0000256" key="4">
    <source>
        <dbReference type="ARBA" id="ARBA00023163"/>
    </source>
</evidence>
<keyword evidence="2" id="KW-0805">Transcription regulation</keyword>
<evidence type="ECO:0000313" key="8">
    <source>
        <dbReference type="Proteomes" id="UP000243342"/>
    </source>
</evidence>